<name>A0A2J8QSL7_PANTR</name>
<keyword evidence="3" id="KW-0853">WD repeat</keyword>
<gene>
    <name evidence="8" type="ORF">CK820_G0014594</name>
</gene>
<feature type="non-terminal residue" evidence="8">
    <location>
        <position position="1"/>
    </location>
</feature>
<evidence type="ECO:0000256" key="5">
    <source>
        <dbReference type="SAM" id="MobiDB-lite"/>
    </source>
</evidence>
<evidence type="ECO:0000256" key="2">
    <source>
        <dbReference type="ARBA" id="ARBA00022490"/>
    </source>
</evidence>
<protein>
    <submittedName>
        <fullName evidence="8">PLAA isoform 2</fullName>
    </submittedName>
</protein>
<dbReference type="InterPro" id="IPR011989">
    <property type="entry name" value="ARM-like"/>
</dbReference>
<keyword evidence="2" id="KW-0963">Cytoplasm</keyword>
<comment type="subcellular location">
    <subcellularLocation>
        <location evidence="1">Cytoplasm</location>
    </subcellularLocation>
</comment>
<dbReference type="AlphaFoldDB" id="A0A2J8QSL7"/>
<evidence type="ECO:0000259" key="6">
    <source>
        <dbReference type="PROSITE" id="PS51394"/>
    </source>
</evidence>
<dbReference type="PROSITE" id="PS51394">
    <property type="entry name" value="PFU"/>
    <property type="match status" value="1"/>
</dbReference>
<proteinExistence type="predicted"/>
<dbReference type="EMBL" id="NBAG03000018">
    <property type="protein sequence ID" value="PNI99272.1"/>
    <property type="molecule type" value="Genomic_DNA"/>
</dbReference>
<dbReference type="InterPro" id="IPR038122">
    <property type="entry name" value="PFU_sf"/>
</dbReference>
<comment type="caution">
    <text evidence="8">The sequence shown here is derived from an EMBL/GenBank/DDBJ whole genome shotgun (WGS) entry which is preliminary data.</text>
</comment>
<feature type="compositionally biased region" description="Basic and acidic residues" evidence="5">
    <location>
        <begin position="10"/>
        <end position="24"/>
    </location>
</feature>
<dbReference type="Proteomes" id="UP000236370">
    <property type="component" value="Unassembled WGS sequence"/>
</dbReference>
<dbReference type="GO" id="GO:0005737">
    <property type="term" value="C:cytoplasm"/>
    <property type="evidence" value="ECO:0007669"/>
    <property type="project" value="UniProtKB-SubCell"/>
</dbReference>
<dbReference type="Pfam" id="PF08324">
    <property type="entry name" value="PUL"/>
    <property type="match status" value="1"/>
</dbReference>
<evidence type="ECO:0000313" key="8">
    <source>
        <dbReference type="EMBL" id="PNI99272.1"/>
    </source>
</evidence>
<evidence type="ECO:0000256" key="4">
    <source>
        <dbReference type="ARBA" id="ARBA00022737"/>
    </source>
</evidence>
<dbReference type="Gene3D" id="3.10.20.870">
    <property type="entry name" value="PFU (PLAA family ubiquitin binding), C-terminal domain"/>
    <property type="match status" value="1"/>
</dbReference>
<dbReference type="Gene3D" id="1.25.10.10">
    <property type="entry name" value="Leucine-rich Repeat Variant"/>
    <property type="match status" value="1"/>
</dbReference>
<dbReference type="PANTHER" id="PTHR19849">
    <property type="entry name" value="PHOSPHOLIPASE A-2-ACTIVATING PROTEIN"/>
    <property type="match status" value="1"/>
</dbReference>
<feature type="domain" description="PUL" evidence="7">
    <location>
        <begin position="148"/>
        <end position="289"/>
    </location>
</feature>
<keyword evidence="4" id="KW-0677">Repeat</keyword>
<dbReference type="InterPro" id="IPR013535">
    <property type="entry name" value="PUL_dom"/>
</dbReference>
<evidence type="ECO:0000313" key="9">
    <source>
        <dbReference type="Proteomes" id="UP000236370"/>
    </source>
</evidence>
<evidence type="ECO:0000259" key="7">
    <source>
        <dbReference type="PROSITE" id="PS51396"/>
    </source>
</evidence>
<reference evidence="8 9" key="1">
    <citation type="submission" date="2017-12" db="EMBL/GenBank/DDBJ databases">
        <title>High-resolution comparative analysis of great ape genomes.</title>
        <authorList>
            <person name="Pollen A."/>
            <person name="Hastie A."/>
            <person name="Hormozdiari F."/>
            <person name="Dougherty M."/>
            <person name="Liu R."/>
            <person name="Chaisson M."/>
            <person name="Hoppe E."/>
            <person name="Hill C."/>
            <person name="Pang A."/>
            <person name="Hillier L."/>
            <person name="Baker C."/>
            <person name="Armstrong J."/>
            <person name="Shendure J."/>
            <person name="Paten B."/>
            <person name="Wilson R."/>
            <person name="Chao H."/>
            <person name="Schneider V."/>
            <person name="Ventura M."/>
            <person name="Kronenberg Z."/>
            <person name="Murali S."/>
            <person name="Gordon D."/>
            <person name="Cantsilieris S."/>
            <person name="Munson K."/>
            <person name="Nelson B."/>
            <person name="Raja A."/>
            <person name="Underwood J."/>
            <person name="Diekhans M."/>
            <person name="Fiddes I."/>
            <person name="Haussler D."/>
            <person name="Eichler E."/>
        </authorList>
    </citation>
    <scope>NUCLEOTIDE SEQUENCE [LARGE SCALE GENOMIC DNA]</scope>
    <source>
        <strain evidence="8">Yerkes chimp pedigree #C0471</strain>
    </source>
</reference>
<feature type="region of interest" description="Disordered" evidence="5">
    <location>
        <begin position="1"/>
        <end position="24"/>
    </location>
</feature>
<dbReference type="FunFam" id="3.10.20.870:FF:000001">
    <property type="entry name" value="Phospholipase A-2-activating protein-like"/>
    <property type="match status" value="1"/>
</dbReference>
<feature type="domain" description="PFU" evidence="6">
    <location>
        <begin position="38"/>
        <end position="137"/>
    </location>
</feature>
<dbReference type="PROSITE" id="PS51396">
    <property type="entry name" value="PUL"/>
    <property type="match status" value="1"/>
</dbReference>
<organism evidence="8 9">
    <name type="scientific">Pan troglodytes</name>
    <name type="common">Chimpanzee</name>
    <dbReference type="NCBI Taxonomy" id="9598"/>
    <lineage>
        <taxon>Eukaryota</taxon>
        <taxon>Metazoa</taxon>
        <taxon>Chordata</taxon>
        <taxon>Craniata</taxon>
        <taxon>Vertebrata</taxon>
        <taxon>Euteleostomi</taxon>
        <taxon>Mammalia</taxon>
        <taxon>Eutheria</taxon>
        <taxon>Euarchontoglires</taxon>
        <taxon>Primates</taxon>
        <taxon>Haplorrhini</taxon>
        <taxon>Catarrhini</taxon>
        <taxon>Hominidae</taxon>
        <taxon>Pan</taxon>
    </lineage>
</organism>
<evidence type="ECO:0000256" key="3">
    <source>
        <dbReference type="ARBA" id="ARBA00022574"/>
    </source>
</evidence>
<dbReference type="Pfam" id="PF09070">
    <property type="entry name" value="PFU"/>
    <property type="match status" value="1"/>
</dbReference>
<accession>A0A2J8QSL7</accession>
<feature type="non-terminal residue" evidence="8">
    <location>
        <position position="289"/>
    </location>
</feature>
<dbReference type="InterPro" id="IPR015155">
    <property type="entry name" value="PFU"/>
</dbReference>
<evidence type="ECO:0000256" key="1">
    <source>
        <dbReference type="ARBA" id="ARBA00004496"/>
    </source>
</evidence>
<dbReference type="PANTHER" id="PTHR19849:SF0">
    <property type="entry name" value="PHOSPHOLIPASE A-2-ACTIVATING PROTEIN"/>
    <property type="match status" value="1"/>
</dbReference>
<sequence>LGDINAEQLPGREHLNEPGTREGQTRLIRDGEKVEAYQWSVSEGRWIKIGDVVGSSGANQQTSGKVLYEGKEFDYVFSIDVNEGGPSYKLPYNTSDDPWLTAYNFLQKNDLNPMFLDQVAKFIIDNTKGQMLGLGNPSFSDPFTGGGRYVPGSSGSSNTLPTADPFTGAGRYVPGSASMGTTMAGVDPFTGNSAYRSAASKTMNIYFPKKEAVTFDQANPTQILDIVFPALDILRLSIKHPSVNENFCNEKEGAQFSSHLINLLNPKGKPANQLLALRTFCNCFVGQAG</sequence>